<dbReference type="Gene3D" id="2.60.40.2310">
    <property type="match status" value="1"/>
</dbReference>
<dbReference type="InterPro" id="IPR037045">
    <property type="entry name" value="S8pro/Inhibitor_I9_sf"/>
</dbReference>
<dbReference type="InterPro" id="IPR000209">
    <property type="entry name" value="Peptidase_S8/S53_dom"/>
</dbReference>
<evidence type="ECO:0000256" key="1">
    <source>
        <dbReference type="ARBA" id="ARBA00011073"/>
    </source>
</evidence>
<dbReference type="Gene3D" id="3.30.70.80">
    <property type="entry name" value="Peptidase S8 propeptide/proteinase inhibitor I9"/>
    <property type="match status" value="1"/>
</dbReference>
<comment type="caution">
    <text evidence="11">The sequence shown here is derived from an EMBL/GenBank/DDBJ whole genome shotgun (WGS) entry which is preliminary data.</text>
</comment>
<name>A0A844B3M0_9BURK</name>
<accession>A0A844B3M0</accession>
<evidence type="ECO:0000259" key="7">
    <source>
        <dbReference type="Pfam" id="PF00082"/>
    </source>
</evidence>
<feature type="active site" description="Charge relay system" evidence="5 6">
    <location>
        <position position="631"/>
    </location>
</feature>
<evidence type="ECO:0000259" key="8">
    <source>
        <dbReference type="Pfam" id="PF02225"/>
    </source>
</evidence>
<feature type="active site" description="Charge relay system" evidence="5 6">
    <location>
        <position position="209"/>
    </location>
</feature>
<dbReference type="GO" id="GO:0004252">
    <property type="term" value="F:serine-type endopeptidase activity"/>
    <property type="evidence" value="ECO:0007669"/>
    <property type="project" value="UniProtKB-UniRule"/>
</dbReference>
<evidence type="ECO:0000313" key="11">
    <source>
        <dbReference type="EMBL" id="MRD46147.1"/>
    </source>
</evidence>
<feature type="active site" description="Charge relay system" evidence="5 6">
    <location>
        <position position="295"/>
    </location>
</feature>
<dbReference type="OrthoDB" id="614750at2"/>
<dbReference type="InterPro" id="IPR003137">
    <property type="entry name" value="PA_domain"/>
</dbReference>
<dbReference type="InterPro" id="IPR034197">
    <property type="entry name" value="Peptidases_S8_3"/>
</dbReference>
<feature type="domain" description="PA" evidence="8">
    <location>
        <begin position="488"/>
        <end position="552"/>
    </location>
</feature>
<evidence type="ECO:0000256" key="3">
    <source>
        <dbReference type="ARBA" id="ARBA00022801"/>
    </source>
</evidence>
<dbReference type="Gene3D" id="3.40.50.200">
    <property type="entry name" value="Peptidase S8/S53 domain"/>
    <property type="match status" value="1"/>
</dbReference>
<dbReference type="PRINTS" id="PR00723">
    <property type="entry name" value="SUBTILISIN"/>
</dbReference>
<dbReference type="GO" id="GO:0006508">
    <property type="term" value="P:proteolysis"/>
    <property type="evidence" value="ECO:0007669"/>
    <property type="project" value="UniProtKB-KW"/>
</dbReference>
<evidence type="ECO:0000256" key="4">
    <source>
        <dbReference type="ARBA" id="ARBA00022825"/>
    </source>
</evidence>
<proteinExistence type="inferred from homology"/>
<feature type="domain" description="Peptidase S8/S53" evidence="7">
    <location>
        <begin position="200"/>
        <end position="684"/>
    </location>
</feature>
<dbReference type="Gene3D" id="3.50.30.30">
    <property type="match status" value="1"/>
</dbReference>
<dbReference type="InterPro" id="IPR023828">
    <property type="entry name" value="Peptidase_S8_Ser-AS"/>
</dbReference>
<dbReference type="EMBL" id="WJBU01000002">
    <property type="protein sequence ID" value="MRD46147.1"/>
    <property type="molecule type" value="Genomic_DNA"/>
</dbReference>
<keyword evidence="12" id="KW-1185">Reference proteome</keyword>
<dbReference type="InterPro" id="IPR010259">
    <property type="entry name" value="S8pro/Inhibitor_I9"/>
</dbReference>
<protein>
    <submittedName>
        <fullName evidence="11">S8 family serine peptidase</fullName>
    </submittedName>
</protein>
<keyword evidence="4 6" id="KW-0720">Serine protease</keyword>
<dbReference type="InterPro" id="IPR046450">
    <property type="entry name" value="PA_dom_sf"/>
</dbReference>
<evidence type="ECO:0000259" key="9">
    <source>
        <dbReference type="Pfam" id="PF05922"/>
    </source>
</evidence>
<keyword evidence="2 6" id="KW-0645">Protease</keyword>
<dbReference type="Proteomes" id="UP000487350">
    <property type="component" value="Unassembled WGS sequence"/>
</dbReference>
<sequence>MSRASPRPGTRSFSMIPINRSWRLALASAAAVAFLASCGGGESMTASASATPAAAAQRTEATPQAAPQVAAATKTYLVQLADKPVLGYEGGVSGLAATKPARGKKIDPESANVTNYMAYLQSRQDKVMRDAGATKKIYGYGYAFNGFAAELTDAQVEKLSSTKGVVAVTPNEIRQLDTATTPQFLGLAGPEGFWATKSKGENVVIGMVDSGITPGSVSFSDKVDKNGNPAKNGTVVYSKLVGWKGVCQRGEEFTASLCNRKLIGARFYNAGFGGDEGINANWPEEFVSPRDWGGHGTHTASTAGGNANVRVTGDAASFGAVSGIAPRARISAYKVCWSETGLIGQQGASPGCATVDSVAAIDQAVADGVDVINFSISGTQTNFRDPVEIAFMFAADAGIFVAASAGNSGPTTGTVAHPSPWLTTVAAGTHNRQLISTLTLGNSSSIVGISTAAKAVKPKPFVDGEFSSPSGSSTTASKLCFSSHWPGGPGLDPAKVRGKIVLCDRGTNDRVDKSLAVQEAGGVGMVLVNTSANTLNADFHSVPTVHVADTNRAALKAYAATPGATASLTAMTIDLGAAAPFTASFSSRGPTPAADGNMLKPDIIGPGQDILASVAPPGNNGRSFDIYSGTSMSSPHIAGLAALMKQLYPNWSPMAIKSAMMTTASDVLDGPNTNPLVIFRQGAGHVNPSKMTNPGLVFDSNFDDWIGFLCKNSSLGLGYCEYYGFTPVAATDMNTASIAVGAMAGSITVTRRVTNVTNSAAVYTPTVSGMTGITVDVQPASLSIAAGETKTFTVKFTSAGATLNSYVGGQLTWTEGAPPSAGPLAMSIAAHTVRIPMVVKPVALAAPTEVSGSYNVSYGFTGTLTTAVDGLVPAAVVSTDISNGASVDFSVVVPAGKTYVRFALFDGDGLPVGTDIDLEVYRGSTLVGSSGGATSAEVVTLKAPTAATYTVRVIGFSVAGTQNVKMYSWQLGGTDAGNMTAVASPATVGTTGTVTLTPTGLVSGTKYMGAITYGGASNLPSPTIVRIDGMAPS</sequence>
<evidence type="ECO:0000259" key="10">
    <source>
        <dbReference type="Pfam" id="PF17766"/>
    </source>
</evidence>
<comment type="similarity">
    <text evidence="1 6">Belongs to the peptidase S8 family.</text>
</comment>
<dbReference type="InterPro" id="IPR045051">
    <property type="entry name" value="SBT"/>
</dbReference>
<dbReference type="SUPFAM" id="SSF52025">
    <property type="entry name" value="PA domain"/>
    <property type="match status" value="1"/>
</dbReference>
<evidence type="ECO:0000256" key="6">
    <source>
        <dbReference type="PROSITE-ProRule" id="PRU01240"/>
    </source>
</evidence>
<dbReference type="PANTHER" id="PTHR10795">
    <property type="entry name" value="PROPROTEIN CONVERTASE SUBTILISIN/KEXIN"/>
    <property type="match status" value="1"/>
</dbReference>
<dbReference type="Pfam" id="PF17766">
    <property type="entry name" value="fn3_6"/>
    <property type="match status" value="1"/>
</dbReference>
<dbReference type="InterPro" id="IPR036852">
    <property type="entry name" value="Peptidase_S8/S53_dom_sf"/>
</dbReference>
<dbReference type="CDD" id="cd04852">
    <property type="entry name" value="Peptidases_S8_3"/>
    <property type="match status" value="1"/>
</dbReference>
<reference evidence="11 12" key="1">
    <citation type="submission" date="2019-11" db="EMBL/GenBank/DDBJ databases">
        <title>Caenimonas koreensis gen. nov., sp. nov., isolated from activated sludge.</title>
        <authorList>
            <person name="Seung H.R."/>
        </authorList>
    </citation>
    <scope>NUCLEOTIDE SEQUENCE [LARGE SCALE GENOMIC DNA]</scope>
    <source>
        <strain evidence="11 12">EMB320</strain>
    </source>
</reference>
<gene>
    <name evidence="11" type="ORF">GHT07_02565</name>
</gene>
<dbReference type="InterPro" id="IPR015500">
    <property type="entry name" value="Peptidase_S8_subtilisin-rel"/>
</dbReference>
<dbReference type="Pfam" id="PF00082">
    <property type="entry name" value="Peptidase_S8"/>
    <property type="match status" value="1"/>
</dbReference>
<evidence type="ECO:0000256" key="5">
    <source>
        <dbReference type="PIRSR" id="PIRSR615500-1"/>
    </source>
</evidence>
<dbReference type="CDD" id="cd02120">
    <property type="entry name" value="PA_subtilisin_like"/>
    <property type="match status" value="1"/>
</dbReference>
<evidence type="ECO:0000313" key="12">
    <source>
        <dbReference type="Proteomes" id="UP000487350"/>
    </source>
</evidence>
<dbReference type="Gene3D" id="2.60.120.380">
    <property type="match status" value="1"/>
</dbReference>
<keyword evidence="3 6" id="KW-0378">Hydrolase</keyword>
<dbReference type="InterPro" id="IPR041469">
    <property type="entry name" value="Subtilisin-like_FN3"/>
</dbReference>
<feature type="domain" description="Inhibitor I9" evidence="9">
    <location>
        <begin position="76"/>
        <end position="176"/>
    </location>
</feature>
<dbReference type="Pfam" id="PF05922">
    <property type="entry name" value="Inhibitor_I9"/>
    <property type="match status" value="1"/>
</dbReference>
<dbReference type="Pfam" id="PF02225">
    <property type="entry name" value="PA"/>
    <property type="match status" value="1"/>
</dbReference>
<evidence type="ECO:0000256" key="2">
    <source>
        <dbReference type="ARBA" id="ARBA00022670"/>
    </source>
</evidence>
<dbReference type="PROSITE" id="PS51892">
    <property type="entry name" value="SUBTILASE"/>
    <property type="match status" value="1"/>
</dbReference>
<dbReference type="PROSITE" id="PS00138">
    <property type="entry name" value="SUBTILASE_SER"/>
    <property type="match status" value="1"/>
</dbReference>
<dbReference type="SUPFAM" id="SSF52743">
    <property type="entry name" value="Subtilisin-like"/>
    <property type="match status" value="1"/>
</dbReference>
<dbReference type="AlphaFoldDB" id="A0A844B3M0"/>
<organism evidence="11 12">
    <name type="scientific">Caenimonas koreensis DSM 17982</name>
    <dbReference type="NCBI Taxonomy" id="1121255"/>
    <lineage>
        <taxon>Bacteria</taxon>
        <taxon>Pseudomonadati</taxon>
        <taxon>Pseudomonadota</taxon>
        <taxon>Betaproteobacteria</taxon>
        <taxon>Burkholderiales</taxon>
        <taxon>Comamonadaceae</taxon>
        <taxon>Caenimonas</taxon>
    </lineage>
</organism>
<feature type="domain" description="Subtilisin-like protease fibronectin type-III" evidence="10">
    <location>
        <begin position="732"/>
        <end position="839"/>
    </location>
</feature>